<dbReference type="EMBL" id="LMTZ01000096">
    <property type="protein sequence ID" value="KST66545.1"/>
    <property type="molecule type" value="Genomic_DNA"/>
</dbReference>
<name>A0A0V7ZPZ9_9CYAN</name>
<dbReference type="GO" id="GO:0005737">
    <property type="term" value="C:cytoplasm"/>
    <property type="evidence" value="ECO:0007669"/>
    <property type="project" value="TreeGrafter"/>
</dbReference>
<dbReference type="Pfam" id="PF03099">
    <property type="entry name" value="BPL_LplA_LipB"/>
    <property type="match status" value="1"/>
</dbReference>
<dbReference type="CDD" id="cd16442">
    <property type="entry name" value="BPL"/>
    <property type="match status" value="1"/>
</dbReference>
<dbReference type="PROSITE" id="PS51733">
    <property type="entry name" value="BPL_LPL_CATALYTIC"/>
    <property type="match status" value="1"/>
</dbReference>
<dbReference type="GO" id="GO:0004077">
    <property type="term" value="F:biotin--[biotin carboxyl-carrier protein] ligase activity"/>
    <property type="evidence" value="ECO:0007669"/>
    <property type="project" value="InterPro"/>
</dbReference>
<dbReference type="PANTHER" id="PTHR12835:SF5">
    <property type="entry name" value="BIOTIN--PROTEIN LIGASE"/>
    <property type="match status" value="1"/>
</dbReference>
<gene>
    <name evidence="3" type="ORF">BC008_43255</name>
</gene>
<accession>A0A0V7ZPZ9</accession>
<dbReference type="NCBIfam" id="TIGR00121">
    <property type="entry name" value="birA_ligase"/>
    <property type="match status" value="1"/>
</dbReference>
<evidence type="ECO:0000313" key="3">
    <source>
        <dbReference type="EMBL" id="KST66545.1"/>
    </source>
</evidence>
<dbReference type="Gene3D" id="3.30.930.10">
    <property type="entry name" value="Bira Bifunctional Protein, Domain 2"/>
    <property type="match status" value="1"/>
</dbReference>
<evidence type="ECO:0000313" key="4">
    <source>
        <dbReference type="Proteomes" id="UP000053372"/>
    </source>
</evidence>
<reference evidence="3 4" key="1">
    <citation type="journal article" date="2015" name="Genome Announc.">
        <title>Draft Genome of the Euendolithic (true boring) Cyanobacterium Mastigocoleus testarum strain BC008.</title>
        <authorList>
            <person name="Guida B.S."/>
            <person name="Garcia-Pichel F."/>
        </authorList>
    </citation>
    <scope>NUCLEOTIDE SEQUENCE [LARGE SCALE GENOMIC DNA]</scope>
    <source>
        <strain evidence="3 4">BC008</strain>
    </source>
</reference>
<sequence>MEFNRQKLELALEERRNYTNIFSSIHIFDTVSSTNTTAWELLKQGIKPGFAVIATTQTSGRGQWGRQWNSPKGGLYLSAALNSHLEVNHGYQLTLASAWGIAQELQDCGIFVEIKWPNDLVLDGYKLGGILTETKVKKALITQAVIGVGINWENPTPETGINLKTWQTNQNNSSLNNSSFVSLEELAAKIIQGIEFGIRCLEQEGVDILLSRYVRLLVNIGEKVYVNNNPGTIIGVNPSGSLHVRMESSNSESVTTPYIDLQPGTISLGYRKTS</sequence>
<evidence type="ECO:0000259" key="2">
    <source>
        <dbReference type="PROSITE" id="PS51733"/>
    </source>
</evidence>
<comment type="caution">
    <text evidence="3">The sequence shown here is derived from an EMBL/GenBank/DDBJ whole genome shotgun (WGS) entry which is preliminary data.</text>
</comment>
<dbReference type="RefSeq" id="WP_027841506.1">
    <property type="nucleotide sequence ID" value="NZ_LMTZ01000096.1"/>
</dbReference>
<dbReference type="OrthoDB" id="9807064at2"/>
<dbReference type="Proteomes" id="UP000053372">
    <property type="component" value="Unassembled WGS sequence"/>
</dbReference>
<feature type="domain" description="BPL/LPL catalytic" evidence="2">
    <location>
        <begin position="9"/>
        <end position="202"/>
    </location>
</feature>
<dbReference type="InterPro" id="IPR004143">
    <property type="entry name" value="BPL_LPL_catalytic"/>
</dbReference>
<keyword evidence="1 3" id="KW-0436">Ligase</keyword>
<dbReference type="SUPFAM" id="SSF55681">
    <property type="entry name" value="Class II aaRS and biotin synthetases"/>
    <property type="match status" value="1"/>
</dbReference>
<dbReference type="PANTHER" id="PTHR12835">
    <property type="entry name" value="BIOTIN PROTEIN LIGASE"/>
    <property type="match status" value="1"/>
</dbReference>
<dbReference type="InterPro" id="IPR004408">
    <property type="entry name" value="Biotin_CoA_COase_ligase"/>
</dbReference>
<evidence type="ECO:0000256" key="1">
    <source>
        <dbReference type="ARBA" id="ARBA00022598"/>
    </source>
</evidence>
<keyword evidence="4" id="KW-1185">Reference proteome</keyword>
<protein>
    <submittedName>
        <fullName evidence="3">Biotin--acetyl-CoA-carboxylase ligase</fullName>
    </submittedName>
</protein>
<organism evidence="3 4">
    <name type="scientific">Mastigocoleus testarum BC008</name>
    <dbReference type="NCBI Taxonomy" id="371196"/>
    <lineage>
        <taxon>Bacteria</taxon>
        <taxon>Bacillati</taxon>
        <taxon>Cyanobacteriota</taxon>
        <taxon>Cyanophyceae</taxon>
        <taxon>Nostocales</taxon>
        <taxon>Hapalosiphonaceae</taxon>
        <taxon>Mastigocoleus</taxon>
    </lineage>
</organism>
<dbReference type="InterPro" id="IPR045864">
    <property type="entry name" value="aa-tRNA-synth_II/BPL/LPL"/>
</dbReference>
<dbReference type="AlphaFoldDB" id="A0A0V7ZPZ9"/>
<proteinExistence type="predicted"/>